<feature type="transmembrane region" description="Helical" evidence="6">
    <location>
        <begin position="328"/>
        <end position="347"/>
    </location>
</feature>
<evidence type="ECO:0000256" key="1">
    <source>
        <dbReference type="ARBA" id="ARBA00004651"/>
    </source>
</evidence>
<dbReference type="Proteomes" id="UP000272528">
    <property type="component" value="Chromosome"/>
</dbReference>
<dbReference type="EMBL" id="CP034437">
    <property type="protein sequence ID" value="AZN38979.1"/>
    <property type="molecule type" value="Genomic_DNA"/>
</dbReference>
<dbReference type="GO" id="GO:0035435">
    <property type="term" value="P:phosphate ion transmembrane transport"/>
    <property type="evidence" value="ECO:0007669"/>
    <property type="project" value="TreeGrafter"/>
</dbReference>
<gene>
    <name evidence="8" type="ORF">EJC50_04335</name>
</gene>
<dbReference type="PIRSF" id="PIRSF002808">
    <property type="entry name" value="Hexose_phosphate_transp"/>
    <property type="match status" value="1"/>
</dbReference>
<keyword evidence="4 6" id="KW-1133">Transmembrane helix</keyword>
<dbReference type="InterPro" id="IPR036259">
    <property type="entry name" value="MFS_trans_sf"/>
</dbReference>
<evidence type="ECO:0000256" key="2">
    <source>
        <dbReference type="ARBA" id="ARBA00022448"/>
    </source>
</evidence>
<evidence type="ECO:0000256" key="4">
    <source>
        <dbReference type="ARBA" id="ARBA00022989"/>
    </source>
</evidence>
<evidence type="ECO:0000259" key="7">
    <source>
        <dbReference type="PROSITE" id="PS50850"/>
    </source>
</evidence>
<keyword evidence="2" id="KW-0813">Transport</keyword>
<proteinExistence type="predicted"/>
<dbReference type="AlphaFoldDB" id="A0A3Q8X2H7"/>
<feature type="transmembrane region" description="Helical" evidence="6">
    <location>
        <begin position="359"/>
        <end position="381"/>
    </location>
</feature>
<dbReference type="InterPro" id="IPR011701">
    <property type="entry name" value="MFS"/>
</dbReference>
<sequence>MPALGGSAGLTQKQVHLFSLMCCLVYGTSYLTRYNFMAAVSAIADSLEVSHQLAGLAVIGSFIAYGIGQPIFGVLGDRFQPRVLIFSGLLLTALCNALISVISDIVALIVIWFINGIFQSMLWPPLVRIMSQHLTREQYRKTSVGVTTASSIGTIAVYLLVPLSIMVSSWRLSFVVPALIGVLVAFIWLFGTREYGDAARIGEQEIGGQQGNSKVTNMPIGDKGLRTLIMASGIGPILLVVVFQGALRDGITTWMPSYIQDVYHIQTSISILTTIILPVFSILSVYIAAHVQRYVANEIKTTVYLWMIVVAATVALEMLFASNAIGSVLLMAILMGCVHGINLMLISHVPTHFANYRKVSTVSGLVNACAYLGSAVSIYGISVLTEWSSWGFTILVLGCMSIIGLAVSMLCVRKWGAFAQSSEAAHTRIQL</sequence>
<keyword evidence="3 6" id="KW-0812">Transmembrane</keyword>
<dbReference type="PANTHER" id="PTHR43826:SF3">
    <property type="entry name" value="GLUCOSE-6-PHOSPHATE EXCHANGER SLC37A4"/>
    <property type="match status" value="1"/>
</dbReference>
<dbReference type="PANTHER" id="PTHR43826">
    <property type="entry name" value="GLUCOSE-6-PHOSPHATE EXCHANGER SLC37A4"/>
    <property type="match status" value="1"/>
</dbReference>
<feature type="transmembrane region" description="Helical" evidence="6">
    <location>
        <begin position="172"/>
        <end position="191"/>
    </location>
</feature>
<evidence type="ECO:0000256" key="3">
    <source>
        <dbReference type="ARBA" id="ARBA00022692"/>
    </source>
</evidence>
<dbReference type="GO" id="GO:0005886">
    <property type="term" value="C:plasma membrane"/>
    <property type="evidence" value="ECO:0007669"/>
    <property type="project" value="UniProtKB-SubCell"/>
</dbReference>
<feature type="transmembrane region" description="Helical" evidence="6">
    <location>
        <begin position="303"/>
        <end position="322"/>
    </location>
</feature>
<feature type="transmembrane region" description="Helical" evidence="6">
    <location>
        <begin position="53"/>
        <end position="76"/>
    </location>
</feature>
<accession>A0A3Q8X2H7</accession>
<feature type="domain" description="Major facilitator superfamily (MFS) profile" evidence="7">
    <location>
        <begin position="15"/>
        <end position="416"/>
    </location>
</feature>
<keyword evidence="9" id="KW-1185">Reference proteome</keyword>
<dbReference type="InterPro" id="IPR020846">
    <property type="entry name" value="MFS_dom"/>
</dbReference>
<feature type="transmembrane region" description="Helical" evidence="6">
    <location>
        <begin position="15"/>
        <end position="33"/>
    </location>
</feature>
<evidence type="ECO:0000256" key="5">
    <source>
        <dbReference type="ARBA" id="ARBA00023136"/>
    </source>
</evidence>
<dbReference type="RefSeq" id="WP_126012815.1">
    <property type="nucleotide sequence ID" value="NZ_CP034437.1"/>
</dbReference>
<keyword evidence="5 6" id="KW-0472">Membrane</keyword>
<evidence type="ECO:0000313" key="8">
    <source>
        <dbReference type="EMBL" id="AZN38979.1"/>
    </source>
</evidence>
<dbReference type="InterPro" id="IPR000849">
    <property type="entry name" value="Sugar_P_transporter"/>
</dbReference>
<dbReference type="Gene3D" id="1.20.1250.20">
    <property type="entry name" value="MFS general substrate transporter like domains"/>
    <property type="match status" value="2"/>
</dbReference>
<feature type="transmembrane region" description="Helical" evidence="6">
    <location>
        <begin position="387"/>
        <end position="412"/>
    </location>
</feature>
<dbReference type="InterPro" id="IPR051337">
    <property type="entry name" value="OPA_Antiporter"/>
</dbReference>
<organism evidence="8 9">
    <name type="scientific">Paenibacillus albus</name>
    <dbReference type="NCBI Taxonomy" id="2495582"/>
    <lineage>
        <taxon>Bacteria</taxon>
        <taxon>Bacillati</taxon>
        <taxon>Bacillota</taxon>
        <taxon>Bacilli</taxon>
        <taxon>Bacillales</taxon>
        <taxon>Paenibacillaceae</taxon>
        <taxon>Paenibacillus</taxon>
    </lineage>
</organism>
<name>A0A3Q8X2H7_9BACL</name>
<dbReference type="OrthoDB" id="9766638at2"/>
<dbReference type="KEGG" id="palb:EJC50_04335"/>
<comment type="subcellular location">
    <subcellularLocation>
        <location evidence="1">Cell membrane</location>
        <topology evidence="1">Multi-pass membrane protein</topology>
    </subcellularLocation>
</comment>
<feature type="transmembrane region" description="Helical" evidence="6">
    <location>
        <begin position="228"/>
        <end position="247"/>
    </location>
</feature>
<feature type="transmembrane region" description="Helical" evidence="6">
    <location>
        <begin position="144"/>
        <end position="166"/>
    </location>
</feature>
<evidence type="ECO:0000313" key="9">
    <source>
        <dbReference type="Proteomes" id="UP000272528"/>
    </source>
</evidence>
<dbReference type="SUPFAM" id="SSF103473">
    <property type="entry name" value="MFS general substrate transporter"/>
    <property type="match status" value="1"/>
</dbReference>
<protein>
    <submittedName>
        <fullName evidence="8">MFS transporter</fullName>
    </submittedName>
</protein>
<evidence type="ECO:0000256" key="6">
    <source>
        <dbReference type="SAM" id="Phobius"/>
    </source>
</evidence>
<dbReference type="Pfam" id="PF07690">
    <property type="entry name" value="MFS_1"/>
    <property type="match status" value="1"/>
</dbReference>
<dbReference type="GO" id="GO:0061513">
    <property type="term" value="F:glucose 6-phosphate:phosphate antiporter activity"/>
    <property type="evidence" value="ECO:0007669"/>
    <property type="project" value="TreeGrafter"/>
</dbReference>
<feature type="transmembrane region" description="Helical" evidence="6">
    <location>
        <begin position="267"/>
        <end position="291"/>
    </location>
</feature>
<reference evidence="9" key="1">
    <citation type="submission" date="2018-12" db="EMBL/GenBank/DDBJ databases">
        <title>Genome sequence of Peanibacillus sp.</title>
        <authorList>
            <person name="Subramani G."/>
            <person name="Srinivasan S."/>
            <person name="Kim M.K."/>
        </authorList>
    </citation>
    <scope>NUCLEOTIDE SEQUENCE [LARGE SCALE GENOMIC DNA]</scope>
    <source>
        <strain evidence="9">18JY67-1</strain>
    </source>
</reference>
<dbReference type="PROSITE" id="PS50850">
    <property type="entry name" value="MFS"/>
    <property type="match status" value="1"/>
</dbReference>